<comment type="caution">
    <text evidence="2">The sequence shown here is derived from an EMBL/GenBank/DDBJ whole genome shotgun (WGS) entry which is preliminary data.</text>
</comment>
<name>A0ABP8YU39_9ACTN</name>
<evidence type="ECO:0000256" key="1">
    <source>
        <dbReference type="SAM" id="MobiDB-lite"/>
    </source>
</evidence>
<evidence type="ECO:0008006" key="4">
    <source>
        <dbReference type="Google" id="ProtNLM"/>
    </source>
</evidence>
<organism evidence="2 3">
    <name type="scientific">Gordonia alkaliphila</name>
    <dbReference type="NCBI Taxonomy" id="1053547"/>
    <lineage>
        <taxon>Bacteria</taxon>
        <taxon>Bacillati</taxon>
        <taxon>Actinomycetota</taxon>
        <taxon>Actinomycetes</taxon>
        <taxon>Mycobacteriales</taxon>
        <taxon>Gordoniaceae</taxon>
        <taxon>Gordonia</taxon>
    </lineage>
</organism>
<dbReference type="PROSITE" id="PS51257">
    <property type="entry name" value="PROKAR_LIPOPROTEIN"/>
    <property type="match status" value="1"/>
</dbReference>
<gene>
    <name evidence="2" type="ORF">GCM10023217_00900</name>
</gene>
<evidence type="ECO:0000313" key="3">
    <source>
        <dbReference type="Proteomes" id="UP001500822"/>
    </source>
</evidence>
<protein>
    <recommendedName>
        <fullName evidence="4">DUF732 domain-containing protein</fullName>
    </recommendedName>
</protein>
<accession>A0ABP8YU39</accession>
<dbReference type="RefSeq" id="WP_345312030.1">
    <property type="nucleotide sequence ID" value="NZ_BAABIE010000001.1"/>
</dbReference>
<proteinExistence type="predicted"/>
<reference evidence="3" key="1">
    <citation type="journal article" date="2019" name="Int. J. Syst. Evol. Microbiol.">
        <title>The Global Catalogue of Microorganisms (GCM) 10K type strain sequencing project: providing services to taxonomists for standard genome sequencing and annotation.</title>
        <authorList>
            <consortium name="The Broad Institute Genomics Platform"/>
            <consortium name="The Broad Institute Genome Sequencing Center for Infectious Disease"/>
            <person name="Wu L."/>
            <person name="Ma J."/>
        </authorList>
    </citation>
    <scope>NUCLEOTIDE SEQUENCE [LARGE SCALE GENOMIC DNA]</scope>
    <source>
        <strain evidence="3">JCM 18077</strain>
    </source>
</reference>
<feature type="region of interest" description="Disordered" evidence="1">
    <location>
        <begin position="27"/>
        <end position="92"/>
    </location>
</feature>
<dbReference type="Proteomes" id="UP001500822">
    <property type="component" value="Unassembled WGS sequence"/>
</dbReference>
<evidence type="ECO:0000313" key="2">
    <source>
        <dbReference type="EMBL" id="GAA4737699.1"/>
    </source>
</evidence>
<dbReference type="EMBL" id="BAABIE010000001">
    <property type="protein sequence ID" value="GAA4737699.1"/>
    <property type="molecule type" value="Genomic_DNA"/>
</dbReference>
<sequence>MRRRTPMVWSAAVVSAATLLVGCSVDGSAEREPGVPDAAGATTSAAATSAAPKTSTAKTSAEQSSAAKSSTTSSRTSSESAPSTASGVADKAMTMSCDTYKGLTPSEQKEVVVEIGKQLNKKQLVENERSWAIVNTFCAGGRVRDSPGVRDSE</sequence>
<feature type="compositionally biased region" description="Low complexity" evidence="1">
    <location>
        <begin position="38"/>
        <end position="86"/>
    </location>
</feature>
<keyword evidence="3" id="KW-1185">Reference proteome</keyword>